<gene>
    <name evidence="1" type="ORF">MBBTH_11970</name>
</gene>
<comment type="caution">
    <text evidence="1">The sequence shown here is derived from an EMBL/GenBank/DDBJ whole genome shotgun (WGS) entry which is preliminary data.</text>
</comment>
<name>A0A315Y8F7_9EURY</name>
<evidence type="ECO:0000313" key="1">
    <source>
        <dbReference type="EMBL" id="PWB86785.1"/>
    </source>
</evidence>
<proteinExistence type="predicted"/>
<reference evidence="1 2" key="1">
    <citation type="submission" date="2017-03" db="EMBL/GenBank/DDBJ databases">
        <title>Genome sequence of Methanobrevibacter thaueri.</title>
        <authorList>
            <person name="Poehlein A."/>
            <person name="Seedorf H."/>
            <person name="Daniel R."/>
        </authorList>
    </citation>
    <scope>NUCLEOTIDE SEQUENCE [LARGE SCALE GENOMIC DNA]</scope>
    <source>
        <strain evidence="1 2">DSM 11995</strain>
    </source>
</reference>
<dbReference type="SUPFAM" id="SSF49478">
    <property type="entry name" value="Cna protein B-type domain"/>
    <property type="match status" value="1"/>
</dbReference>
<dbReference type="AlphaFoldDB" id="A0A315Y8F7"/>
<evidence type="ECO:0000313" key="2">
    <source>
        <dbReference type="Proteomes" id="UP000251717"/>
    </source>
</evidence>
<sequence>MFKKKYMILLSLILVSLCALSCVSASEDADATVATDDVDVDPIEASVDEGLETNVEDGLSGDETETLTVDNSNDDKVSVPSFDEYNVTVNDSTIHNWQKESVRIFITPSDDYYAYDFCVNVYDSDNNPVLDEEEIYSTEPANYVDYVIPAGLSPGKYKIEIKNWYDDHIFSTATLTVVNDPFYAIISAENYNAYYNSGVQYSIRVTESETGYGLSGVSIKIVFSNSRNTYTRYYTSGSDGYIKFDPKIPVGTYTVTISSNNAHVIASSIVKSATVKKSSVSMSLAKASTYQGYKLTLKATVKSQGRNVNEGTVKFTINGKTYSVAVKNGVATKSIKLKKAKTYKYTATFVGDNFNTKKVAGKAKVNKRYATKIVIKNKKGYYNTKKTITVKVKTKSGKKVKDGYIYVGSSDSYSKVKNGKAKLYVTFSGNYKKGKYSYSSGFTFYFKKSVSTKFKLKYVPKSLKYKASTKKFKITSKYRCPDCHKKSSHSHSINGYNIKIKVY</sequence>
<dbReference type="Gene3D" id="2.60.40.10">
    <property type="entry name" value="Immunoglobulins"/>
    <property type="match status" value="1"/>
</dbReference>
<keyword evidence="2" id="KW-1185">Reference proteome</keyword>
<dbReference type="RefSeq" id="WP_116592148.1">
    <property type="nucleotide sequence ID" value="NZ_MZGS01000023.1"/>
</dbReference>
<dbReference type="InterPro" id="IPR013783">
    <property type="entry name" value="Ig-like_fold"/>
</dbReference>
<protein>
    <submittedName>
        <fullName evidence="1">Uncharacterized protein</fullName>
    </submittedName>
</protein>
<organism evidence="1 2">
    <name type="scientific">Methanobrevibacter thaueri</name>
    <dbReference type="NCBI Taxonomy" id="190975"/>
    <lineage>
        <taxon>Archaea</taxon>
        <taxon>Methanobacteriati</taxon>
        <taxon>Methanobacteriota</taxon>
        <taxon>Methanomada group</taxon>
        <taxon>Methanobacteria</taxon>
        <taxon>Methanobacteriales</taxon>
        <taxon>Methanobacteriaceae</taxon>
        <taxon>Methanobrevibacter</taxon>
    </lineage>
</organism>
<accession>A0A315Y8F7</accession>
<dbReference type="Proteomes" id="UP000251717">
    <property type="component" value="Unassembled WGS sequence"/>
</dbReference>
<dbReference type="EMBL" id="MZGS01000023">
    <property type="protein sequence ID" value="PWB86785.1"/>
    <property type="molecule type" value="Genomic_DNA"/>
</dbReference>